<dbReference type="PROSITE" id="PS51194">
    <property type="entry name" value="HELICASE_CTER"/>
    <property type="match status" value="1"/>
</dbReference>
<dbReference type="GO" id="GO:0005524">
    <property type="term" value="F:ATP binding"/>
    <property type="evidence" value="ECO:0007669"/>
    <property type="project" value="UniProtKB-KW"/>
</dbReference>
<evidence type="ECO:0000256" key="1">
    <source>
        <dbReference type="ARBA" id="ARBA00022741"/>
    </source>
</evidence>
<dbReference type="Pfam" id="PF00271">
    <property type="entry name" value="Helicase_C"/>
    <property type="match status" value="1"/>
</dbReference>
<reference evidence="11 12" key="1">
    <citation type="journal article" date="2015" name="Microbes Environ.">
        <title>Distribution and evolution of nitrogen fixation genes in the phylum bacteroidetes.</title>
        <authorList>
            <person name="Inoue J."/>
            <person name="Oshima K."/>
            <person name="Suda W."/>
            <person name="Sakamoto M."/>
            <person name="Iino T."/>
            <person name="Noda S."/>
            <person name="Hongoh Y."/>
            <person name="Hattori M."/>
            <person name="Ohkuma M."/>
        </authorList>
    </citation>
    <scope>NUCLEOTIDE SEQUENCE [LARGE SCALE GENOMIC DNA]</scope>
    <source>
        <strain evidence="11">JCM 15548</strain>
    </source>
</reference>
<dbReference type="InterPro" id="IPR000629">
    <property type="entry name" value="RNA-helicase_DEAD-box_CS"/>
</dbReference>
<dbReference type="InterPro" id="IPR014001">
    <property type="entry name" value="Helicase_ATP-bd"/>
</dbReference>
<dbReference type="Pfam" id="PF00270">
    <property type="entry name" value="DEAD"/>
    <property type="match status" value="1"/>
</dbReference>
<proteinExistence type="inferred from homology"/>
<dbReference type="AlphaFoldDB" id="A0A0E9LYP2"/>
<evidence type="ECO:0000259" key="10">
    <source>
        <dbReference type="PROSITE" id="PS51195"/>
    </source>
</evidence>
<keyword evidence="2 7" id="KW-0378">Hydrolase</keyword>
<keyword evidence="3 7" id="KW-0347">Helicase</keyword>
<accession>A0A0E9LYP2</accession>
<keyword evidence="1 7" id="KW-0547">Nucleotide-binding</keyword>
<protein>
    <submittedName>
        <fullName evidence="11">ATP-dependent RNA helicase</fullName>
    </submittedName>
</protein>
<dbReference type="PANTHER" id="PTHR47959">
    <property type="entry name" value="ATP-DEPENDENT RNA HELICASE RHLE-RELATED"/>
    <property type="match status" value="1"/>
</dbReference>
<dbReference type="PROSITE" id="PS00039">
    <property type="entry name" value="DEAD_ATP_HELICASE"/>
    <property type="match status" value="1"/>
</dbReference>
<dbReference type="Gene3D" id="3.40.50.300">
    <property type="entry name" value="P-loop containing nucleotide triphosphate hydrolases"/>
    <property type="match status" value="2"/>
</dbReference>
<evidence type="ECO:0000256" key="4">
    <source>
        <dbReference type="ARBA" id="ARBA00022840"/>
    </source>
</evidence>
<dbReference type="PANTHER" id="PTHR47959:SF13">
    <property type="entry name" value="ATP-DEPENDENT RNA HELICASE RHLE"/>
    <property type="match status" value="1"/>
</dbReference>
<evidence type="ECO:0000256" key="6">
    <source>
        <dbReference type="PROSITE-ProRule" id="PRU00552"/>
    </source>
</evidence>
<dbReference type="InterPro" id="IPR027417">
    <property type="entry name" value="P-loop_NTPase"/>
</dbReference>
<organism evidence="11 12">
    <name type="scientific">Geofilum rubicundum JCM 15548</name>
    <dbReference type="NCBI Taxonomy" id="1236989"/>
    <lineage>
        <taxon>Bacteria</taxon>
        <taxon>Pseudomonadati</taxon>
        <taxon>Bacteroidota</taxon>
        <taxon>Bacteroidia</taxon>
        <taxon>Marinilabiliales</taxon>
        <taxon>Marinilabiliaceae</taxon>
        <taxon>Geofilum</taxon>
    </lineage>
</organism>
<dbReference type="RefSeq" id="WP_062125076.1">
    <property type="nucleotide sequence ID" value="NZ_BAZW01000020.1"/>
</dbReference>
<feature type="short sequence motif" description="Q motif" evidence="6">
    <location>
        <begin position="1"/>
        <end position="29"/>
    </location>
</feature>
<dbReference type="OrthoDB" id="9785240at2"/>
<keyword evidence="12" id="KW-1185">Reference proteome</keyword>
<feature type="domain" description="Helicase ATP-binding" evidence="8">
    <location>
        <begin position="32"/>
        <end position="206"/>
    </location>
</feature>
<sequence>MKFKEFGFEAEILEGLDAMRFEEATPVQQDTIPIIMTGKDLIACAQTGTGKTAAYLLPVLNELVQRKDENTTTLVLVPTRELAIQIDQQLQGFSYFLPVTSIAVYGGNDAGLWEQQKRALISGANVIVATPGRLIQHLTMDYFKFTTLKHLILDEADRMLDMGFHDDIMQIVKTLPSERQTLLFSATMPSKIRTLSKKLLNHPEEINIAMSKPAEGILQAAYLVYDNQKIPLITSLLKNKELTSIVIFSSTKIKVKEIHRALRQAGFPAEAIHSDLEQAERESVMLGFRNRKTQILVATDIIARGIDVDGIDLVINYDVPGDAEDYVHRVGRTARAKSTGVALTFINENEMDKFGMIEKLIDTTIFKSPLPDGFEPGPVYDQCAKGQAFF</sequence>
<evidence type="ECO:0000259" key="9">
    <source>
        <dbReference type="PROSITE" id="PS51194"/>
    </source>
</evidence>
<dbReference type="SMART" id="SM00490">
    <property type="entry name" value="HELICc"/>
    <property type="match status" value="1"/>
</dbReference>
<dbReference type="GO" id="GO:0005829">
    <property type="term" value="C:cytosol"/>
    <property type="evidence" value="ECO:0007669"/>
    <property type="project" value="TreeGrafter"/>
</dbReference>
<dbReference type="InterPro" id="IPR050079">
    <property type="entry name" value="DEAD_box_RNA_helicase"/>
</dbReference>
<dbReference type="PROSITE" id="PS51192">
    <property type="entry name" value="HELICASE_ATP_BIND_1"/>
    <property type="match status" value="1"/>
</dbReference>
<dbReference type="GO" id="GO:0003676">
    <property type="term" value="F:nucleic acid binding"/>
    <property type="evidence" value="ECO:0007669"/>
    <property type="project" value="InterPro"/>
</dbReference>
<dbReference type="SMART" id="SM00487">
    <property type="entry name" value="DEXDc"/>
    <property type="match status" value="1"/>
</dbReference>
<comment type="similarity">
    <text evidence="5 7">Belongs to the DEAD box helicase family.</text>
</comment>
<dbReference type="PROSITE" id="PS51195">
    <property type="entry name" value="Q_MOTIF"/>
    <property type="match status" value="1"/>
</dbReference>
<dbReference type="GO" id="GO:0003724">
    <property type="term" value="F:RNA helicase activity"/>
    <property type="evidence" value="ECO:0007669"/>
    <property type="project" value="InterPro"/>
</dbReference>
<dbReference type="InterPro" id="IPR011545">
    <property type="entry name" value="DEAD/DEAH_box_helicase_dom"/>
</dbReference>
<dbReference type="GO" id="GO:0016787">
    <property type="term" value="F:hydrolase activity"/>
    <property type="evidence" value="ECO:0007669"/>
    <property type="project" value="UniProtKB-KW"/>
</dbReference>
<gene>
    <name evidence="11" type="ORF">JCM15548_12521</name>
</gene>
<dbReference type="SUPFAM" id="SSF52540">
    <property type="entry name" value="P-loop containing nucleoside triphosphate hydrolases"/>
    <property type="match status" value="1"/>
</dbReference>
<dbReference type="InterPro" id="IPR014014">
    <property type="entry name" value="RNA_helicase_DEAD_Q_motif"/>
</dbReference>
<keyword evidence="4 7" id="KW-0067">ATP-binding</keyword>
<evidence type="ECO:0000256" key="3">
    <source>
        <dbReference type="ARBA" id="ARBA00022806"/>
    </source>
</evidence>
<dbReference type="CDD" id="cd00268">
    <property type="entry name" value="DEADc"/>
    <property type="match status" value="1"/>
</dbReference>
<evidence type="ECO:0000256" key="7">
    <source>
        <dbReference type="RuleBase" id="RU000492"/>
    </source>
</evidence>
<dbReference type="Proteomes" id="UP000032900">
    <property type="component" value="Unassembled WGS sequence"/>
</dbReference>
<feature type="domain" description="DEAD-box RNA helicase Q" evidence="10">
    <location>
        <begin position="1"/>
        <end position="29"/>
    </location>
</feature>
<dbReference type="EMBL" id="BAZW01000020">
    <property type="protein sequence ID" value="GAO30261.1"/>
    <property type="molecule type" value="Genomic_DNA"/>
</dbReference>
<evidence type="ECO:0000256" key="2">
    <source>
        <dbReference type="ARBA" id="ARBA00022801"/>
    </source>
</evidence>
<feature type="domain" description="Helicase C-terminal" evidence="9">
    <location>
        <begin position="232"/>
        <end position="378"/>
    </location>
</feature>
<name>A0A0E9LYP2_9BACT</name>
<comment type="caution">
    <text evidence="11">The sequence shown here is derived from an EMBL/GenBank/DDBJ whole genome shotgun (WGS) entry which is preliminary data.</text>
</comment>
<evidence type="ECO:0000313" key="11">
    <source>
        <dbReference type="EMBL" id="GAO30261.1"/>
    </source>
</evidence>
<dbReference type="STRING" id="1236989.JCM15548_12521"/>
<dbReference type="CDD" id="cd18787">
    <property type="entry name" value="SF2_C_DEAD"/>
    <property type="match status" value="1"/>
</dbReference>
<dbReference type="InterPro" id="IPR001650">
    <property type="entry name" value="Helicase_C-like"/>
</dbReference>
<evidence type="ECO:0000313" key="12">
    <source>
        <dbReference type="Proteomes" id="UP000032900"/>
    </source>
</evidence>
<evidence type="ECO:0000256" key="5">
    <source>
        <dbReference type="ARBA" id="ARBA00038437"/>
    </source>
</evidence>
<evidence type="ECO:0000259" key="8">
    <source>
        <dbReference type="PROSITE" id="PS51192"/>
    </source>
</evidence>
<dbReference type="InterPro" id="IPR044742">
    <property type="entry name" value="DEAD/DEAH_RhlB"/>
</dbReference>